<feature type="transmembrane region" description="Helical" evidence="8">
    <location>
        <begin position="330"/>
        <end position="352"/>
    </location>
</feature>
<keyword evidence="6 8" id="KW-1133">Transmembrane helix</keyword>
<feature type="compositionally biased region" description="Low complexity" evidence="9">
    <location>
        <begin position="62"/>
        <end position="73"/>
    </location>
</feature>
<feature type="transmembrane region" description="Helical" evidence="8">
    <location>
        <begin position="252"/>
        <end position="273"/>
    </location>
</feature>
<comment type="subunit">
    <text evidence="3 8">Homodimer and heterodimers.</text>
</comment>
<feature type="transmembrane region" description="Helical" evidence="8">
    <location>
        <begin position="294"/>
        <end position="310"/>
    </location>
</feature>
<dbReference type="AlphaFoldDB" id="A0ABC8VG77"/>
<proteinExistence type="inferred from homology"/>
<evidence type="ECO:0000256" key="5">
    <source>
        <dbReference type="ARBA" id="ARBA00022692"/>
    </source>
</evidence>
<feature type="domain" description="Casparian strip membrane protein" evidence="10">
    <location>
        <begin position="205"/>
        <end position="339"/>
    </location>
</feature>
<accession>A0ABC8VG77</accession>
<dbReference type="Proteomes" id="UP001497457">
    <property type="component" value="Chromosome 1b"/>
</dbReference>
<feature type="region of interest" description="Disordered" evidence="9">
    <location>
        <begin position="1"/>
        <end position="187"/>
    </location>
</feature>
<dbReference type="Pfam" id="PF04535">
    <property type="entry name" value="CASP_dom"/>
    <property type="match status" value="1"/>
</dbReference>
<evidence type="ECO:0000256" key="2">
    <source>
        <dbReference type="ARBA" id="ARBA00007651"/>
    </source>
</evidence>
<dbReference type="PANTHER" id="PTHR33573:SF53">
    <property type="entry name" value="CASP-LIKE PROTEIN 4A2"/>
    <property type="match status" value="1"/>
</dbReference>
<feature type="compositionally biased region" description="Low complexity" evidence="9">
    <location>
        <begin position="19"/>
        <end position="40"/>
    </location>
</feature>
<evidence type="ECO:0000256" key="1">
    <source>
        <dbReference type="ARBA" id="ARBA00004651"/>
    </source>
</evidence>
<organism evidence="11 12">
    <name type="scientific">Urochloa decumbens</name>
    <dbReference type="NCBI Taxonomy" id="240449"/>
    <lineage>
        <taxon>Eukaryota</taxon>
        <taxon>Viridiplantae</taxon>
        <taxon>Streptophyta</taxon>
        <taxon>Embryophyta</taxon>
        <taxon>Tracheophyta</taxon>
        <taxon>Spermatophyta</taxon>
        <taxon>Magnoliopsida</taxon>
        <taxon>Liliopsida</taxon>
        <taxon>Poales</taxon>
        <taxon>Poaceae</taxon>
        <taxon>PACMAD clade</taxon>
        <taxon>Panicoideae</taxon>
        <taxon>Panicodae</taxon>
        <taxon>Paniceae</taxon>
        <taxon>Melinidinae</taxon>
        <taxon>Urochloa</taxon>
    </lineage>
</organism>
<feature type="compositionally biased region" description="Pro residues" evidence="9">
    <location>
        <begin position="133"/>
        <end position="184"/>
    </location>
</feature>
<reference evidence="12" key="1">
    <citation type="submission" date="2024-06" db="EMBL/GenBank/DDBJ databases">
        <authorList>
            <person name="Ryan C."/>
        </authorList>
    </citation>
    <scope>NUCLEOTIDE SEQUENCE [LARGE SCALE GENOMIC DNA]</scope>
</reference>
<feature type="compositionally biased region" description="Pro residues" evidence="9">
    <location>
        <begin position="112"/>
        <end position="126"/>
    </location>
</feature>
<keyword evidence="4 8" id="KW-1003">Cell membrane</keyword>
<sequence length="356" mass="37707">MALEAQASPSPRRSPPRAPDAADGASPIAAAAGDPPALTPARDEWPDPEDPPAGATPPGSPPAADLSTAVVVATRHHAAEAKYVPPRAASRTADPDPSRNQGWYSWNGRRSAPPPPRRSRPDPPPARRQRPAEMPPPQPQPQPQPQAPPPPPPVRAPAPAPPPPPAPAPAPPPAPAPAPAPAPPQYRSADRAVDGILSRKRRAAAMQRTALVARGAAAGLCLAALAVLAADTSKGWARDSYNNYSQFRYSEAVNVIGFVYSAFQFVALVGLMRNNKHLISHPKRYLFDFTMDQVLAYLLISSSSSATARVGDLIDNWGSDPFPSMANGSIAISFMAFIVFAICSLISAYNLFRRDM</sequence>
<evidence type="ECO:0000256" key="6">
    <source>
        <dbReference type="ARBA" id="ARBA00022989"/>
    </source>
</evidence>
<feature type="compositionally biased region" description="Low complexity" evidence="9">
    <location>
        <begin position="1"/>
        <end position="11"/>
    </location>
</feature>
<evidence type="ECO:0000256" key="3">
    <source>
        <dbReference type="ARBA" id="ARBA00011489"/>
    </source>
</evidence>
<dbReference type="InterPro" id="IPR006702">
    <property type="entry name" value="CASP_dom"/>
</dbReference>
<evidence type="ECO:0000256" key="8">
    <source>
        <dbReference type="RuleBase" id="RU361233"/>
    </source>
</evidence>
<dbReference type="GO" id="GO:0005886">
    <property type="term" value="C:plasma membrane"/>
    <property type="evidence" value="ECO:0007669"/>
    <property type="project" value="UniProtKB-SubCell"/>
</dbReference>
<evidence type="ECO:0000313" key="11">
    <source>
        <dbReference type="EMBL" id="CAL4890162.1"/>
    </source>
</evidence>
<evidence type="ECO:0000256" key="9">
    <source>
        <dbReference type="SAM" id="MobiDB-lite"/>
    </source>
</evidence>
<comment type="similarity">
    <text evidence="2 8">Belongs to the Casparian strip membrane proteins (CASP) family.</text>
</comment>
<keyword evidence="7 8" id="KW-0472">Membrane</keyword>
<comment type="subcellular location">
    <subcellularLocation>
        <location evidence="1 8">Cell membrane</location>
        <topology evidence="1 8">Multi-pass membrane protein</topology>
    </subcellularLocation>
</comment>
<evidence type="ECO:0000259" key="10">
    <source>
        <dbReference type="Pfam" id="PF04535"/>
    </source>
</evidence>
<dbReference type="EMBL" id="OZ075111">
    <property type="protein sequence ID" value="CAL4890162.1"/>
    <property type="molecule type" value="Genomic_DNA"/>
</dbReference>
<dbReference type="PANTHER" id="PTHR33573">
    <property type="entry name" value="CASP-LIKE PROTEIN 4A4"/>
    <property type="match status" value="1"/>
</dbReference>
<evidence type="ECO:0000256" key="4">
    <source>
        <dbReference type="ARBA" id="ARBA00022475"/>
    </source>
</evidence>
<feature type="transmembrane region" description="Helical" evidence="8">
    <location>
        <begin position="211"/>
        <end position="232"/>
    </location>
</feature>
<name>A0ABC8VG77_9POAL</name>
<protein>
    <recommendedName>
        <fullName evidence="8">CASP-like protein</fullName>
    </recommendedName>
</protein>
<evidence type="ECO:0000256" key="7">
    <source>
        <dbReference type="ARBA" id="ARBA00023136"/>
    </source>
</evidence>
<keyword evidence="5 8" id="KW-0812">Transmembrane</keyword>
<evidence type="ECO:0000313" key="12">
    <source>
        <dbReference type="Proteomes" id="UP001497457"/>
    </source>
</evidence>
<keyword evidence="12" id="KW-1185">Reference proteome</keyword>
<reference evidence="11 12" key="2">
    <citation type="submission" date="2024-10" db="EMBL/GenBank/DDBJ databases">
        <authorList>
            <person name="Ryan C."/>
        </authorList>
    </citation>
    <scope>NUCLEOTIDE SEQUENCE [LARGE SCALE GENOMIC DNA]</scope>
</reference>
<gene>
    <name evidence="11" type="ORF">URODEC1_LOCUS3097</name>
</gene>